<reference evidence="1 2" key="1">
    <citation type="journal article" date="2018" name="Mol. Biol. Evol.">
        <title>Broad Genomic Sampling Reveals a Smut Pathogenic Ancestry of the Fungal Clade Ustilaginomycotina.</title>
        <authorList>
            <person name="Kijpornyongpan T."/>
            <person name="Mondo S.J."/>
            <person name="Barry K."/>
            <person name="Sandor L."/>
            <person name="Lee J."/>
            <person name="Lipzen A."/>
            <person name="Pangilinan J."/>
            <person name="LaButti K."/>
            <person name="Hainaut M."/>
            <person name="Henrissat B."/>
            <person name="Grigoriev I.V."/>
            <person name="Spatafora J.W."/>
            <person name="Aime M.C."/>
        </authorList>
    </citation>
    <scope>NUCLEOTIDE SEQUENCE [LARGE SCALE GENOMIC DNA]</scope>
    <source>
        <strain evidence="1 2">MCA 4186</strain>
    </source>
</reference>
<keyword evidence="2" id="KW-1185">Reference proteome</keyword>
<organism evidence="1 2">
    <name type="scientific">Tilletiopsis washingtonensis</name>
    <dbReference type="NCBI Taxonomy" id="58919"/>
    <lineage>
        <taxon>Eukaryota</taxon>
        <taxon>Fungi</taxon>
        <taxon>Dikarya</taxon>
        <taxon>Basidiomycota</taxon>
        <taxon>Ustilaginomycotina</taxon>
        <taxon>Exobasidiomycetes</taxon>
        <taxon>Entylomatales</taxon>
        <taxon>Entylomatales incertae sedis</taxon>
        <taxon>Tilletiopsis</taxon>
    </lineage>
</organism>
<gene>
    <name evidence="1" type="ORF">FA09DRAFT_189735</name>
</gene>
<dbReference type="Proteomes" id="UP000245946">
    <property type="component" value="Unassembled WGS sequence"/>
</dbReference>
<evidence type="ECO:0000313" key="1">
    <source>
        <dbReference type="EMBL" id="PWO00536.1"/>
    </source>
</evidence>
<dbReference type="AlphaFoldDB" id="A0A316ZJK8"/>
<accession>A0A316ZJK8</accession>
<name>A0A316ZJK8_9BASI</name>
<dbReference type="EMBL" id="KZ819285">
    <property type="protein sequence ID" value="PWO00536.1"/>
    <property type="molecule type" value="Genomic_DNA"/>
</dbReference>
<protein>
    <submittedName>
        <fullName evidence="1">Uncharacterized protein</fullName>
    </submittedName>
</protein>
<evidence type="ECO:0000313" key="2">
    <source>
        <dbReference type="Proteomes" id="UP000245946"/>
    </source>
</evidence>
<proteinExistence type="predicted"/>
<sequence length="273" mass="30490">MAGGRKLRGRRLQIERHVRSQVIAVGWLHSVRRVRPDAALEAELGARRRAVFRARRVPTAERRDRALLPRAARIGAGVVIVVVRVAVELVQPRHACARLVLDRRTLDEALWRARRAVAACAQRLVLALRPPGAALGTKRAKPLGGARLRLDLGLGRQDRVWQADAKHALSLGRLGSVHRRRVPDGADERQRPGSRLARARCAMLTFVLPFASSAGFGKSLMRASRTTRRCRKYALIVNDHDRKSFSKTAGLSKMSSQKRVRLRLVLVKTPKLE</sequence>
<dbReference type="GeneID" id="37266930"/>
<dbReference type="RefSeq" id="XP_025600814.1">
    <property type="nucleotide sequence ID" value="XM_025739384.1"/>
</dbReference>